<accession>A0A4R5VC24</accession>
<dbReference type="Pfam" id="PF03466">
    <property type="entry name" value="LysR_substrate"/>
    <property type="match status" value="1"/>
</dbReference>
<dbReference type="InterPro" id="IPR036388">
    <property type="entry name" value="WH-like_DNA-bd_sf"/>
</dbReference>
<dbReference type="Pfam" id="PF00126">
    <property type="entry name" value="HTH_1"/>
    <property type="match status" value="1"/>
</dbReference>
<organism evidence="6 7">
    <name type="scientific">Antarcticimicrobium luteum</name>
    <dbReference type="NCBI Taxonomy" id="2547397"/>
    <lineage>
        <taxon>Bacteria</taxon>
        <taxon>Pseudomonadati</taxon>
        <taxon>Pseudomonadota</taxon>
        <taxon>Alphaproteobacteria</taxon>
        <taxon>Rhodobacterales</taxon>
        <taxon>Paracoccaceae</taxon>
        <taxon>Antarcticimicrobium</taxon>
    </lineage>
</organism>
<keyword evidence="3" id="KW-0238">DNA-binding</keyword>
<comment type="caution">
    <text evidence="6">The sequence shown here is derived from an EMBL/GenBank/DDBJ whole genome shotgun (WGS) entry which is preliminary data.</text>
</comment>
<dbReference type="Gene3D" id="3.40.190.10">
    <property type="entry name" value="Periplasmic binding protein-like II"/>
    <property type="match status" value="2"/>
</dbReference>
<dbReference type="PRINTS" id="PR00039">
    <property type="entry name" value="HTHLYSR"/>
</dbReference>
<feature type="domain" description="HTH lysR-type" evidence="5">
    <location>
        <begin position="1"/>
        <end position="58"/>
    </location>
</feature>
<dbReference type="Gene3D" id="1.10.10.10">
    <property type="entry name" value="Winged helix-like DNA-binding domain superfamily/Winged helix DNA-binding domain"/>
    <property type="match status" value="1"/>
</dbReference>
<evidence type="ECO:0000256" key="3">
    <source>
        <dbReference type="ARBA" id="ARBA00023125"/>
    </source>
</evidence>
<keyword evidence="7" id="KW-1185">Reference proteome</keyword>
<sequence length="312" mass="33730">MDVRHLRHFVAVAETLHFGRAAVRLGMTQPPLSQSIRALERALGAPLFERTRRSVALTPFGAQWLPHVREALDGVAALGDIAERIRKGHAGRLELSFVSTADYSLLPTLVHGFRQLYPEVELALTEATSDMQIAALTEGHGHVGIVIPDARTPLPALFAYRRLVCEPLIAAVPESWIAEGRLRTIDGQLPPDAVISSPLVVFPRQAAPSFYDLVTGYYAACGGTAHVVQNAIQMQTIISLVSAGMGIALVPASLRHLARSGVRYLDLAGAAPQLETGIIWRREDRTPTLANFLTMVETVTGHAAPPPEGNSR</sequence>
<dbReference type="GO" id="GO:0003700">
    <property type="term" value="F:DNA-binding transcription factor activity"/>
    <property type="evidence" value="ECO:0007669"/>
    <property type="project" value="InterPro"/>
</dbReference>
<dbReference type="Proteomes" id="UP000295301">
    <property type="component" value="Unassembled WGS sequence"/>
</dbReference>
<evidence type="ECO:0000256" key="4">
    <source>
        <dbReference type="ARBA" id="ARBA00023163"/>
    </source>
</evidence>
<keyword evidence="4" id="KW-0804">Transcription</keyword>
<dbReference type="SUPFAM" id="SSF46785">
    <property type="entry name" value="Winged helix' DNA-binding domain"/>
    <property type="match status" value="1"/>
</dbReference>
<comment type="similarity">
    <text evidence="1">Belongs to the LysR transcriptional regulatory family.</text>
</comment>
<evidence type="ECO:0000259" key="5">
    <source>
        <dbReference type="PROSITE" id="PS50931"/>
    </source>
</evidence>
<dbReference type="FunFam" id="1.10.10.10:FF:000001">
    <property type="entry name" value="LysR family transcriptional regulator"/>
    <property type="match status" value="1"/>
</dbReference>
<protein>
    <submittedName>
        <fullName evidence="6">LysR family transcriptional regulator</fullName>
    </submittedName>
</protein>
<dbReference type="SUPFAM" id="SSF53850">
    <property type="entry name" value="Periplasmic binding protein-like II"/>
    <property type="match status" value="1"/>
</dbReference>
<evidence type="ECO:0000313" key="7">
    <source>
        <dbReference type="Proteomes" id="UP000295301"/>
    </source>
</evidence>
<dbReference type="InterPro" id="IPR005119">
    <property type="entry name" value="LysR_subst-bd"/>
</dbReference>
<evidence type="ECO:0000256" key="1">
    <source>
        <dbReference type="ARBA" id="ARBA00009437"/>
    </source>
</evidence>
<dbReference type="AlphaFoldDB" id="A0A4R5VC24"/>
<dbReference type="RefSeq" id="WP_133359217.1">
    <property type="nucleotide sequence ID" value="NZ_SMUV01000060.1"/>
</dbReference>
<evidence type="ECO:0000256" key="2">
    <source>
        <dbReference type="ARBA" id="ARBA00023015"/>
    </source>
</evidence>
<dbReference type="OrthoDB" id="9815174at2"/>
<dbReference type="PANTHER" id="PTHR30346:SF0">
    <property type="entry name" value="HCA OPERON TRANSCRIPTIONAL ACTIVATOR HCAR"/>
    <property type="match status" value="1"/>
</dbReference>
<reference evidence="6 7" key="1">
    <citation type="submission" date="2019-03" db="EMBL/GenBank/DDBJ databases">
        <title>Ruegeria lutea sp. nov., a novel strain, isolated from marine sediment, the Masan Bay, South Korea.</title>
        <authorList>
            <person name="Kim J."/>
            <person name="Kim D.-Y."/>
            <person name="Lee S.-S."/>
        </authorList>
    </citation>
    <scope>NUCLEOTIDE SEQUENCE [LARGE SCALE GENOMIC DNA]</scope>
    <source>
        <strain evidence="6 7">318-1</strain>
    </source>
</reference>
<dbReference type="GO" id="GO:0003677">
    <property type="term" value="F:DNA binding"/>
    <property type="evidence" value="ECO:0007669"/>
    <property type="project" value="UniProtKB-KW"/>
</dbReference>
<evidence type="ECO:0000313" key="6">
    <source>
        <dbReference type="EMBL" id="TDK49813.1"/>
    </source>
</evidence>
<name>A0A4R5VC24_9RHOB</name>
<dbReference type="EMBL" id="SMUV01000060">
    <property type="protein sequence ID" value="TDK49813.1"/>
    <property type="molecule type" value="Genomic_DNA"/>
</dbReference>
<dbReference type="InterPro" id="IPR000847">
    <property type="entry name" value="LysR_HTH_N"/>
</dbReference>
<keyword evidence="2" id="KW-0805">Transcription regulation</keyword>
<gene>
    <name evidence="6" type="ORF">E1832_07995</name>
</gene>
<dbReference type="GO" id="GO:0032993">
    <property type="term" value="C:protein-DNA complex"/>
    <property type="evidence" value="ECO:0007669"/>
    <property type="project" value="TreeGrafter"/>
</dbReference>
<proteinExistence type="inferred from homology"/>
<dbReference type="PROSITE" id="PS50931">
    <property type="entry name" value="HTH_LYSR"/>
    <property type="match status" value="1"/>
</dbReference>
<dbReference type="PANTHER" id="PTHR30346">
    <property type="entry name" value="TRANSCRIPTIONAL DUAL REGULATOR HCAR-RELATED"/>
    <property type="match status" value="1"/>
</dbReference>
<dbReference type="InterPro" id="IPR036390">
    <property type="entry name" value="WH_DNA-bd_sf"/>
</dbReference>